<keyword evidence="4" id="KW-0472">Membrane</keyword>
<evidence type="ECO:0000313" key="8">
    <source>
        <dbReference type="Proteomes" id="UP000014760"/>
    </source>
</evidence>
<reference evidence="7" key="3">
    <citation type="submission" date="2015-06" db="UniProtKB">
        <authorList>
            <consortium name="EnsemblMetazoa"/>
        </authorList>
    </citation>
    <scope>IDENTIFICATION</scope>
</reference>
<keyword evidence="4" id="KW-1133">Transmembrane helix</keyword>
<dbReference type="Pfam" id="PF04577">
    <property type="entry name" value="Glyco_transf_61"/>
    <property type="match status" value="1"/>
</dbReference>
<dbReference type="InterPro" id="IPR007657">
    <property type="entry name" value="Glycosyltransferase_61"/>
</dbReference>
<evidence type="ECO:0000259" key="5">
    <source>
        <dbReference type="Pfam" id="PF04577"/>
    </source>
</evidence>
<dbReference type="InterPro" id="IPR049625">
    <property type="entry name" value="Glyco_transf_61_cat"/>
</dbReference>
<evidence type="ECO:0000256" key="4">
    <source>
        <dbReference type="SAM" id="Phobius"/>
    </source>
</evidence>
<keyword evidence="1" id="KW-0328">Glycosyltransferase</keyword>
<evidence type="ECO:0000313" key="7">
    <source>
        <dbReference type="EnsemblMetazoa" id="CapteP225629"/>
    </source>
</evidence>
<keyword evidence="3" id="KW-0325">Glycoprotein</keyword>
<gene>
    <name evidence="6" type="ORF">CAPTEDRAFT_225629</name>
</gene>
<dbReference type="EnsemblMetazoa" id="CapteT225629">
    <property type="protein sequence ID" value="CapteP225629"/>
    <property type="gene ID" value="CapteG225629"/>
</dbReference>
<dbReference type="PANTHER" id="PTHR20961">
    <property type="entry name" value="GLYCOSYLTRANSFERASE"/>
    <property type="match status" value="1"/>
</dbReference>
<keyword evidence="2" id="KW-0808">Transferase</keyword>
<protein>
    <recommendedName>
        <fullName evidence="5">Glycosyltransferase 61 catalytic domain-containing protein</fullName>
    </recommendedName>
</protein>
<dbReference type="Proteomes" id="UP000014760">
    <property type="component" value="Unassembled WGS sequence"/>
</dbReference>
<accession>R7U509</accession>
<evidence type="ECO:0000256" key="2">
    <source>
        <dbReference type="ARBA" id="ARBA00022679"/>
    </source>
</evidence>
<organism evidence="6">
    <name type="scientific">Capitella teleta</name>
    <name type="common">Polychaete worm</name>
    <dbReference type="NCBI Taxonomy" id="283909"/>
    <lineage>
        <taxon>Eukaryota</taxon>
        <taxon>Metazoa</taxon>
        <taxon>Spiralia</taxon>
        <taxon>Lophotrochozoa</taxon>
        <taxon>Annelida</taxon>
        <taxon>Polychaeta</taxon>
        <taxon>Sedentaria</taxon>
        <taxon>Scolecida</taxon>
        <taxon>Capitellidae</taxon>
        <taxon>Capitella</taxon>
    </lineage>
</organism>
<reference evidence="8" key="1">
    <citation type="submission" date="2012-12" db="EMBL/GenBank/DDBJ databases">
        <authorList>
            <person name="Hellsten U."/>
            <person name="Grimwood J."/>
            <person name="Chapman J.A."/>
            <person name="Shapiro H."/>
            <person name="Aerts A."/>
            <person name="Otillar R.P."/>
            <person name="Terry A.Y."/>
            <person name="Boore J.L."/>
            <person name="Simakov O."/>
            <person name="Marletaz F."/>
            <person name="Cho S.-J."/>
            <person name="Edsinger-Gonzales E."/>
            <person name="Havlak P."/>
            <person name="Kuo D.-H."/>
            <person name="Larsson T."/>
            <person name="Lv J."/>
            <person name="Arendt D."/>
            <person name="Savage R."/>
            <person name="Osoegawa K."/>
            <person name="de Jong P."/>
            <person name="Lindberg D.R."/>
            <person name="Seaver E.C."/>
            <person name="Weisblat D.A."/>
            <person name="Putnam N.H."/>
            <person name="Grigoriev I.V."/>
            <person name="Rokhsar D.S."/>
        </authorList>
    </citation>
    <scope>NUCLEOTIDE SEQUENCE</scope>
    <source>
        <strain evidence="8">I ESC-2004</strain>
    </source>
</reference>
<feature type="domain" description="Glycosyltransferase 61 catalytic" evidence="5">
    <location>
        <begin position="332"/>
        <end position="448"/>
    </location>
</feature>
<dbReference type="OMA" id="YQKPWPR"/>
<dbReference type="EMBL" id="AMQN01009248">
    <property type="status" value="NOT_ANNOTATED_CDS"/>
    <property type="molecule type" value="Genomic_DNA"/>
</dbReference>
<name>R7U509_CAPTE</name>
<evidence type="ECO:0000256" key="1">
    <source>
        <dbReference type="ARBA" id="ARBA00022676"/>
    </source>
</evidence>
<feature type="transmembrane region" description="Helical" evidence="4">
    <location>
        <begin position="12"/>
        <end position="30"/>
    </location>
</feature>
<evidence type="ECO:0000256" key="3">
    <source>
        <dbReference type="ARBA" id="ARBA00023180"/>
    </source>
</evidence>
<dbReference type="EMBL" id="KB305044">
    <property type="protein sequence ID" value="ELU01420.1"/>
    <property type="molecule type" value="Genomic_DNA"/>
</dbReference>
<reference evidence="6 8" key="2">
    <citation type="journal article" date="2013" name="Nature">
        <title>Insights into bilaterian evolution from three spiralian genomes.</title>
        <authorList>
            <person name="Simakov O."/>
            <person name="Marletaz F."/>
            <person name="Cho S.J."/>
            <person name="Edsinger-Gonzales E."/>
            <person name="Havlak P."/>
            <person name="Hellsten U."/>
            <person name="Kuo D.H."/>
            <person name="Larsson T."/>
            <person name="Lv J."/>
            <person name="Arendt D."/>
            <person name="Savage R."/>
            <person name="Osoegawa K."/>
            <person name="de Jong P."/>
            <person name="Grimwood J."/>
            <person name="Chapman J.A."/>
            <person name="Shapiro H."/>
            <person name="Aerts A."/>
            <person name="Otillar R.P."/>
            <person name="Terry A.Y."/>
            <person name="Boore J.L."/>
            <person name="Grigoriev I.V."/>
            <person name="Lindberg D.R."/>
            <person name="Seaver E.C."/>
            <person name="Weisblat D.A."/>
            <person name="Putnam N.H."/>
            <person name="Rokhsar D.S."/>
        </authorList>
    </citation>
    <scope>NUCLEOTIDE SEQUENCE</scope>
    <source>
        <strain evidence="6 8">I ESC-2004</strain>
    </source>
</reference>
<sequence>MSLVKWLRRKVGYAAVVVITLLVALRLFLFNDPLPVKQIRLPLNKHQLSTDHARNGITPSLRQRGGYLEPNDGNRFLFKGDRIENDPLEVRPNLKAPSLKFTNDEAPKVKLGWIDPMSSRKVVYSNNSVLIFDRWKRYKKDLCDGKLIAYDKEFAVLFNAVIDRTLCVSPKKGGEFLEDVRMQKEDVEYYTFKKGAFQVQCSLTVGQTYHFNRQNHLNRYMSALIAGTETVTPLTAGFTIAVTRYEYANLYHTMTDWYNAFLLMQFFNKAAAETNILIVDAHPRGVLDPVWPVLFNSTRRLSRIAEKTSYESLVWGVQGYNSPLLNHMSSKPLPLSEEFRAFFLSSYGIPPTASLLNCSSLRVLFLWRRDYVAHPRRPDGHVVRKIHNEREILNHLQSKYQQLRVAGVQIDKFEMVDQLRQIASTDILVGMHGAGLTHALFLPRHAALVELFPLYWSSINAHFKSIAAWRNLTYTSWENRDQSLEKANHFTHVPVGIADTLIKNAYKGVCHRDLK</sequence>
<dbReference type="STRING" id="283909.R7U509"/>
<proteinExistence type="predicted"/>
<dbReference type="AlphaFoldDB" id="R7U509"/>
<evidence type="ECO:0000313" key="6">
    <source>
        <dbReference type="EMBL" id="ELU01420.1"/>
    </source>
</evidence>
<dbReference type="GO" id="GO:0016757">
    <property type="term" value="F:glycosyltransferase activity"/>
    <property type="evidence" value="ECO:0007669"/>
    <property type="project" value="UniProtKB-KW"/>
</dbReference>
<keyword evidence="8" id="KW-1185">Reference proteome</keyword>
<dbReference type="OrthoDB" id="529273at2759"/>
<keyword evidence="4" id="KW-0812">Transmembrane</keyword>
<dbReference type="HOGENOM" id="CLU_041837_0_0_1"/>